<accession>A0ABR3DJL0</accession>
<dbReference type="Proteomes" id="UP001451303">
    <property type="component" value="Unassembled WGS sequence"/>
</dbReference>
<dbReference type="EMBL" id="JAVLET010000002">
    <property type="protein sequence ID" value="KAL0472860.1"/>
    <property type="molecule type" value="Genomic_DNA"/>
</dbReference>
<protein>
    <submittedName>
        <fullName evidence="2">Uncharacterized protein</fullName>
    </submittedName>
</protein>
<evidence type="ECO:0000256" key="1">
    <source>
        <dbReference type="SAM" id="MobiDB-lite"/>
    </source>
</evidence>
<feature type="compositionally biased region" description="Low complexity" evidence="1">
    <location>
        <begin position="70"/>
        <end position="81"/>
    </location>
</feature>
<gene>
    <name evidence="2" type="ORF">QR685DRAFT_583069</name>
</gene>
<feature type="compositionally biased region" description="Polar residues" evidence="1">
    <location>
        <begin position="1"/>
        <end position="27"/>
    </location>
</feature>
<reference evidence="2 3" key="1">
    <citation type="submission" date="2023-09" db="EMBL/GenBank/DDBJ databases">
        <title>Multi-omics analysis of a traditional fermented food reveals byproduct-associated fungal strains for waste-to-food upcycling.</title>
        <authorList>
            <consortium name="Lawrence Berkeley National Laboratory"/>
            <person name="Rekdal V.M."/>
            <person name="Villalobos-Escobedo J.M."/>
            <person name="Rodriguez-Valeron N."/>
            <person name="Garcia M.O."/>
            <person name="Vasquez D.P."/>
            <person name="Damayanti I."/>
            <person name="Sorensen P.M."/>
            <person name="Baidoo E.E."/>
            <person name="De Carvalho A.C."/>
            <person name="Riley R."/>
            <person name="Lipzen A."/>
            <person name="He G."/>
            <person name="Yan M."/>
            <person name="Haridas S."/>
            <person name="Daum C."/>
            <person name="Yoshinaga Y."/>
            <person name="Ng V."/>
            <person name="Grigoriev I.V."/>
            <person name="Munk R."/>
            <person name="Nuraida L."/>
            <person name="Wijaya C.H."/>
            <person name="Morales P.-C."/>
            <person name="Keasling J.D."/>
        </authorList>
    </citation>
    <scope>NUCLEOTIDE SEQUENCE [LARGE SCALE GENOMIC DNA]</scope>
    <source>
        <strain evidence="2 3">FGSC 2613</strain>
    </source>
</reference>
<proteinExistence type="predicted"/>
<feature type="compositionally biased region" description="Polar residues" evidence="1">
    <location>
        <begin position="37"/>
        <end position="52"/>
    </location>
</feature>
<sequence>MTSPTDKAAQRPSSKKGTSTSNQSPESALSDAHEGNQEGSRVHQQSPGQHDTSPCEDVNNLVPLPMNFPHHQQQSSASSQHGNHFPQALTNPPVNPHPHDHHNPSFDDMYANELLDDMPSLFYHLLEQDLLIGNGFFEDNNSQVNVHSSAQVQNYQQGEQNVPIVSPPAHHVQSMMNNHGRPHQQPLHPIDIHHVQQPAIPQHSAHLSVDQQIDNQVQVPVQHQVIIQQQTQMQHQAHVQQQALIQPPLTSKSLFSTRSLTIKLLFNIQPRSNNRCRNSLFRFLLSSTRAQRTTMVRPRLIQRLTTPLWSLSTTLETISTQKGSGG</sequence>
<keyword evidence="3" id="KW-1185">Reference proteome</keyword>
<evidence type="ECO:0000313" key="3">
    <source>
        <dbReference type="Proteomes" id="UP001451303"/>
    </source>
</evidence>
<feature type="region of interest" description="Disordered" evidence="1">
    <location>
        <begin position="1"/>
        <end position="108"/>
    </location>
</feature>
<organism evidence="2 3">
    <name type="scientific">Neurospora intermedia</name>
    <dbReference type="NCBI Taxonomy" id="5142"/>
    <lineage>
        <taxon>Eukaryota</taxon>
        <taxon>Fungi</taxon>
        <taxon>Dikarya</taxon>
        <taxon>Ascomycota</taxon>
        <taxon>Pezizomycotina</taxon>
        <taxon>Sordariomycetes</taxon>
        <taxon>Sordariomycetidae</taxon>
        <taxon>Sordariales</taxon>
        <taxon>Sordariaceae</taxon>
        <taxon>Neurospora</taxon>
    </lineage>
</organism>
<evidence type="ECO:0000313" key="2">
    <source>
        <dbReference type="EMBL" id="KAL0472860.1"/>
    </source>
</evidence>
<comment type="caution">
    <text evidence="2">The sequence shown here is derived from an EMBL/GenBank/DDBJ whole genome shotgun (WGS) entry which is preliminary data.</text>
</comment>
<name>A0ABR3DJL0_NEUIN</name>